<proteinExistence type="predicted"/>
<dbReference type="AlphaFoldDB" id="A0A9P5NQJ2"/>
<reference evidence="1" key="1">
    <citation type="submission" date="2020-11" db="EMBL/GenBank/DDBJ databases">
        <authorList>
            <consortium name="DOE Joint Genome Institute"/>
            <person name="Ahrendt S."/>
            <person name="Riley R."/>
            <person name="Andreopoulos W."/>
            <person name="LaButti K."/>
            <person name="Pangilinan J."/>
            <person name="Ruiz-duenas F.J."/>
            <person name="Barrasa J.M."/>
            <person name="Sanchez-Garcia M."/>
            <person name="Camarero S."/>
            <person name="Miyauchi S."/>
            <person name="Serrano A."/>
            <person name="Linde D."/>
            <person name="Babiker R."/>
            <person name="Drula E."/>
            <person name="Ayuso-Fernandez I."/>
            <person name="Pacheco R."/>
            <person name="Padilla G."/>
            <person name="Ferreira P."/>
            <person name="Barriuso J."/>
            <person name="Kellner H."/>
            <person name="Castanera R."/>
            <person name="Alfaro M."/>
            <person name="Ramirez L."/>
            <person name="Pisabarro A.G."/>
            <person name="Kuo A."/>
            <person name="Tritt A."/>
            <person name="Lipzen A."/>
            <person name="He G."/>
            <person name="Yan M."/>
            <person name="Ng V."/>
            <person name="Cullen D."/>
            <person name="Martin F."/>
            <person name="Rosso M.-N."/>
            <person name="Henrissat B."/>
            <person name="Hibbett D."/>
            <person name="Martinez A.T."/>
            <person name="Grigoriev I.V."/>
        </authorList>
    </citation>
    <scope>NUCLEOTIDE SEQUENCE</scope>
    <source>
        <strain evidence="1">AH 44721</strain>
    </source>
</reference>
<name>A0A9P5NQJ2_GYMJU</name>
<accession>A0A9P5NQJ2</accession>
<sequence length="113" mass="12477">NLTQWTQNHITTIFQTLDDGVFNNSLHCFFGDDINIQFNGIPTTLSTFIDDIILDKTDAVGATLEYINSVEVPANHSTPWNAGSVGLYYNTTVIRDVNGTIINSWVVASINLV</sequence>
<feature type="non-terminal residue" evidence="1">
    <location>
        <position position="113"/>
    </location>
</feature>
<comment type="caution">
    <text evidence="1">The sequence shown here is derived from an EMBL/GenBank/DDBJ whole genome shotgun (WGS) entry which is preliminary data.</text>
</comment>
<gene>
    <name evidence="1" type="ORF">CPB84DRAFT_1679850</name>
</gene>
<dbReference type="EMBL" id="JADNYJ010000042">
    <property type="protein sequence ID" value="KAF8901371.1"/>
    <property type="molecule type" value="Genomic_DNA"/>
</dbReference>
<keyword evidence="2" id="KW-1185">Reference proteome</keyword>
<dbReference type="Proteomes" id="UP000724874">
    <property type="component" value="Unassembled WGS sequence"/>
</dbReference>
<dbReference type="OrthoDB" id="10377645at2759"/>
<evidence type="ECO:0000313" key="2">
    <source>
        <dbReference type="Proteomes" id="UP000724874"/>
    </source>
</evidence>
<organism evidence="1 2">
    <name type="scientific">Gymnopilus junonius</name>
    <name type="common">Spectacular rustgill mushroom</name>
    <name type="synonym">Gymnopilus spectabilis subsp. junonius</name>
    <dbReference type="NCBI Taxonomy" id="109634"/>
    <lineage>
        <taxon>Eukaryota</taxon>
        <taxon>Fungi</taxon>
        <taxon>Dikarya</taxon>
        <taxon>Basidiomycota</taxon>
        <taxon>Agaricomycotina</taxon>
        <taxon>Agaricomycetes</taxon>
        <taxon>Agaricomycetidae</taxon>
        <taxon>Agaricales</taxon>
        <taxon>Agaricineae</taxon>
        <taxon>Hymenogastraceae</taxon>
        <taxon>Gymnopilus</taxon>
    </lineage>
</organism>
<protein>
    <submittedName>
        <fullName evidence="1">Uncharacterized protein</fullName>
    </submittedName>
</protein>
<evidence type="ECO:0000313" key="1">
    <source>
        <dbReference type="EMBL" id="KAF8901371.1"/>
    </source>
</evidence>